<evidence type="ECO:0000313" key="3">
    <source>
        <dbReference type="EMBL" id="CAK8688981.1"/>
    </source>
</evidence>
<proteinExistence type="predicted"/>
<dbReference type="PANTHER" id="PTHR21436">
    <property type="entry name" value="COILED-COIL DOMAIN-CONTAINING PROTEIN 142"/>
    <property type="match status" value="1"/>
</dbReference>
<reference evidence="3 4" key="1">
    <citation type="submission" date="2024-02" db="EMBL/GenBank/DDBJ databases">
        <authorList>
            <person name="Daric V."/>
            <person name="Darras S."/>
        </authorList>
    </citation>
    <scope>NUCLEOTIDE SEQUENCE [LARGE SCALE GENOMIC DNA]</scope>
</reference>
<sequence length="1067" mass="120991">MNLSSIPPLLPSSSNPTVAAPKHPTRRFEHVYSSFKITDADELPIVPQSYPDENAAIATDYQCLGVKYSKEVKRKVTGCKKLHKNKKCWNENDQLAREMFGNYKKYCRLKKVGSCFVLIRKDDGAGLDDNFDQLAGSQSTLPGTVDNSKNEPSHQKESFSTDQVNTHFWNAKLQLSSIKQTTNFAQYCRHNLTQVRKFITKLQLAIHEEKHYLREIEERKLQNYSPDAHPDSNYEGIGNEDEVSLDPRGTLIRPPKLGKVYAELNTHFKAWIDILRKWQSNKQSLSAQVVNLFLVYQKRIKSFQKQMLYLTEELIQARLINLASCATSQSRLRDADHEWEVVFGVSCLKRFCKLIEAYNKLISQKDNEENNRRESAVRTSTYSLFDSLTSLSSDFNHKSNLLIAQSSLRPFTVPRILSYLAGPVKQDLASSLLKILTLIHKDQQDVEDDYEFENEDKPQKVNWGHAAEIDFDEDQVITHVAGFKVNNISDSTTSNDALTLVKHVLYTQGSFIVSFMNCLAANTSLLRARLKSKSPRSLSPLKYCNDDGSAISSDDDASSIASSSFFSQVSGASGPSSSRRRKTVVWRDSWDHEAVKSFSKSYMASLVTEGPSDTLQSLIFHQQRFHHDGSGTGQRLRAIDRMCCFRPRFWFDSQALTLDASVTNMITLEILPEDILESVHESTQAFIIETALMNWDKSFCQALGVGIKDKCGSLPVEGVLPLSKTAWLYIEAVHSLMFIMDRYDKRESVAREALPRLEATLDAFYRWCQSKIQQFLVSWSLRPLMQVSLGDLSQLTSLSLECLKMVEKCHNHVESRRMENPATLMLATKHLKNIDETITNMQSLSGECMRMYVKKCSYLAITAIDASFPSPKLWKQNNLTDHSCASSYMERAVTSVIRPICSSVSVIDGRSQLAAVPPAVTAILDAVVRYILRKSIRFSVQGAMQLQRDFEHVIDFVCDDATGMCRQVRRAVPFLTSVKRAMWVASTLQRTDALEEGNSGKSGYEASRKKRHSRNAVNTADDLTENPEDGEWDLKERDLLALRMHEKTHKLRGKKWFSLPCSEKAVD</sequence>
<gene>
    <name evidence="3" type="ORF">CVLEPA_LOCUS20977</name>
</gene>
<feature type="region of interest" description="Disordered" evidence="1">
    <location>
        <begin position="995"/>
        <end position="1029"/>
    </location>
</feature>
<protein>
    <recommendedName>
        <fullName evidence="2">Coiled-coil protein 142 C-terminal domain-containing protein</fullName>
    </recommendedName>
</protein>
<feature type="compositionally biased region" description="Basic and acidic residues" evidence="1">
    <location>
        <begin position="148"/>
        <end position="159"/>
    </location>
</feature>
<dbReference type="InterPro" id="IPR055350">
    <property type="entry name" value="CCDC142_C"/>
</dbReference>
<evidence type="ECO:0000256" key="1">
    <source>
        <dbReference type="SAM" id="MobiDB-lite"/>
    </source>
</evidence>
<accession>A0ABP0GDP9</accession>
<feature type="domain" description="Coiled-coil protein 142 C-terminal" evidence="2">
    <location>
        <begin position="651"/>
        <end position="974"/>
    </location>
</feature>
<feature type="compositionally biased region" description="Polar residues" evidence="1">
    <location>
        <begin position="138"/>
        <end position="147"/>
    </location>
</feature>
<name>A0ABP0GDP9_CLALP</name>
<organism evidence="3 4">
    <name type="scientific">Clavelina lepadiformis</name>
    <name type="common">Light-bulb sea squirt</name>
    <name type="synonym">Ascidia lepadiformis</name>
    <dbReference type="NCBI Taxonomy" id="159417"/>
    <lineage>
        <taxon>Eukaryota</taxon>
        <taxon>Metazoa</taxon>
        <taxon>Chordata</taxon>
        <taxon>Tunicata</taxon>
        <taxon>Ascidiacea</taxon>
        <taxon>Aplousobranchia</taxon>
        <taxon>Clavelinidae</taxon>
        <taxon>Clavelina</taxon>
    </lineage>
</organism>
<feature type="region of interest" description="Disordered" evidence="1">
    <location>
        <begin position="138"/>
        <end position="161"/>
    </location>
</feature>
<dbReference type="Pfam" id="PF14923">
    <property type="entry name" value="CCDC142"/>
    <property type="match status" value="1"/>
</dbReference>
<dbReference type="EMBL" id="CAWYQH010000108">
    <property type="protein sequence ID" value="CAK8688981.1"/>
    <property type="molecule type" value="Genomic_DNA"/>
</dbReference>
<comment type="caution">
    <text evidence="3">The sequence shown here is derived from an EMBL/GenBank/DDBJ whole genome shotgun (WGS) entry which is preliminary data.</text>
</comment>
<evidence type="ECO:0000259" key="2">
    <source>
        <dbReference type="Pfam" id="PF14923"/>
    </source>
</evidence>
<dbReference type="PANTHER" id="PTHR21436:SF2">
    <property type="entry name" value="COILED-COIL DOMAIN-CONTAINING PROTEIN 142"/>
    <property type="match status" value="1"/>
</dbReference>
<dbReference type="InterPro" id="IPR026700">
    <property type="entry name" value="CCDC142"/>
</dbReference>
<evidence type="ECO:0000313" key="4">
    <source>
        <dbReference type="Proteomes" id="UP001642483"/>
    </source>
</evidence>
<keyword evidence="4" id="KW-1185">Reference proteome</keyword>
<dbReference type="Proteomes" id="UP001642483">
    <property type="component" value="Unassembled WGS sequence"/>
</dbReference>